<feature type="chain" id="PRO_5020319283" evidence="1">
    <location>
        <begin position="20"/>
        <end position="195"/>
    </location>
</feature>
<keyword evidence="3" id="KW-1185">Reference proteome</keyword>
<dbReference type="AlphaFoldDB" id="A0A4R1M2B0"/>
<reference evidence="2 3" key="1">
    <citation type="submission" date="2019-03" db="EMBL/GenBank/DDBJ databases">
        <title>Genomic Encyclopedia of Archaeal and Bacterial Type Strains, Phase II (KMG-II): from individual species to whole genera.</title>
        <authorList>
            <person name="Goeker M."/>
        </authorList>
    </citation>
    <scope>NUCLEOTIDE SEQUENCE [LARGE SCALE GENOMIC DNA]</scope>
    <source>
        <strain evidence="2 3">DSM 22554</strain>
    </source>
</reference>
<dbReference type="RefSeq" id="WP_132221098.1">
    <property type="nucleotide sequence ID" value="NZ_SMGO01000001.1"/>
</dbReference>
<evidence type="ECO:0000313" key="2">
    <source>
        <dbReference type="EMBL" id="TCK85140.1"/>
    </source>
</evidence>
<organism evidence="2 3">
    <name type="scientific">Albibacterium bauzanense</name>
    <dbReference type="NCBI Taxonomy" id="653929"/>
    <lineage>
        <taxon>Bacteria</taxon>
        <taxon>Pseudomonadati</taxon>
        <taxon>Bacteroidota</taxon>
        <taxon>Sphingobacteriia</taxon>
        <taxon>Sphingobacteriales</taxon>
        <taxon>Sphingobacteriaceae</taxon>
        <taxon>Albibacterium</taxon>
    </lineage>
</organism>
<protein>
    <submittedName>
        <fullName evidence="2">Uncharacterized protein</fullName>
    </submittedName>
</protein>
<dbReference type="Proteomes" id="UP000294616">
    <property type="component" value="Unassembled WGS sequence"/>
</dbReference>
<gene>
    <name evidence="2" type="ORF">C8N28_0438</name>
</gene>
<dbReference type="EMBL" id="SMGO01000001">
    <property type="protein sequence ID" value="TCK85140.1"/>
    <property type="molecule type" value="Genomic_DNA"/>
</dbReference>
<feature type="signal peptide" evidence="1">
    <location>
        <begin position="1"/>
        <end position="19"/>
    </location>
</feature>
<comment type="caution">
    <text evidence="2">The sequence shown here is derived from an EMBL/GenBank/DDBJ whole genome shotgun (WGS) entry which is preliminary data.</text>
</comment>
<evidence type="ECO:0000256" key="1">
    <source>
        <dbReference type="SAM" id="SignalP"/>
    </source>
</evidence>
<accession>A0A4R1M2B0</accession>
<sequence>MIRFICLLVFALSINPSFGQDVEDEYMIELAKELFLGLPIKSDLPSSLSLLKESNKVDKVTVLDENIKATFISHPILNINSIKGDDRSGSADIELLFYNNQIFERRIIVNNQCDLTAFNTLYNLLKAVSFHIEAEKPVTDSTSYRRNTLFTAKDGRNLAHIELSYNPALFNPERDLTDKAKTIAIVFAIYDNTLY</sequence>
<name>A0A4R1M2B0_9SPHI</name>
<evidence type="ECO:0000313" key="3">
    <source>
        <dbReference type="Proteomes" id="UP000294616"/>
    </source>
</evidence>
<proteinExistence type="predicted"/>
<keyword evidence="1" id="KW-0732">Signal</keyword>